<dbReference type="GO" id="GO:0005886">
    <property type="term" value="C:plasma membrane"/>
    <property type="evidence" value="ECO:0007669"/>
    <property type="project" value="TreeGrafter"/>
</dbReference>
<dbReference type="PROSITE" id="PS50835">
    <property type="entry name" value="IG_LIKE"/>
    <property type="match status" value="1"/>
</dbReference>
<accession>A0A7K6KGI1</accession>
<dbReference type="Proteomes" id="UP000542358">
    <property type="component" value="Unassembled WGS sequence"/>
</dbReference>
<dbReference type="EMBL" id="VZRR01010460">
    <property type="protein sequence ID" value="NWW10813.1"/>
    <property type="molecule type" value="Genomic_DNA"/>
</dbReference>
<evidence type="ECO:0000256" key="1">
    <source>
        <dbReference type="SAM" id="MobiDB-lite"/>
    </source>
</evidence>
<feature type="non-terminal residue" evidence="4">
    <location>
        <position position="151"/>
    </location>
</feature>
<sequence>SHFSSSLSRIFLILIPLFLILILDFPHPYPTFPHPYPGFSSSSSPLSPSAKPRLDNESCPGQQNWTEGREGVLECRARGRPEPEVKCSKDGNSIAAGIPHLADRAQAGTYRCQASNALGTAERDVTLWVQCAWGSGGSRGYLGFGGSLGYL</sequence>
<evidence type="ECO:0000259" key="3">
    <source>
        <dbReference type="PROSITE" id="PS50835"/>
    </source>
</evidence>
<protein>
    <submittedName>
        <fullName evidence="4">ICAM5 protein</fullName>
    </submittedName>
</protein>
<dbReference type="FunFam" id="2.60.40.10:FF:000641">
    <property type="entry name" value="Intercellular adhesion molecule 1"/>
    <property type="match status" value="1"/>
</dbReference>
<dbReference type="PANTHER" id="PTHR13771">
    <property type="entry name" value="INTERCELLULAR ADHESION MOLECULE"/>
    <property type="match status" value="1"/>
</dbReference>
<dbReference type="Pfam" id="PF07679">
    <property type="entry name" value="I-set"/>
    <property type="match status" value="1"/>
</dbReference>
<reference evidence="4 5" key="1">
    <citation type="submission" date="2019-09" db="EMBL/GenBank/DDBJ databases">
        <title>Bird 10,000 Genomes (B10K) Project - Family phase.</title>
        <authorList>
            <person name="Zhang G."/>
        </authorList>
    </citation>
    <scope>NUCLEOTIDE SEQUENCE [LARGE SCALE GENOMIC DNA]</scope>
    <source>
        <strain evidence="4">B10K-DU-029-42</strain>
        <tissue evidence="4">Muscle</tissue>
    </source>
</reference>
<dbReference type="SUPFAM" id="SSF48726">
    <property type="entry name" value="Immunoglobulin"/>
    <property type="match status" value="1"/>
</dbReference>
<evidence type="ECO:0000313" key="4">
    <source>
        <dbReference type="EMBL" id="NWW10813.1"/>
    </source>
</evidence>
<feature type="chain" id="PRO_5029867722" evidence="2">
    <location>
        <begin position="29"/>
        <end position="151"/>
    </location>
</feature>
<dbReference type="GO" id="GO:0005178">
    <property type="term" value="F:integrin binding"/>
    <property type="evidence" value="ECO:0007669"/>
    <property type="project" value="InterPro"/>
</dbReference>
<evidence type="ECO:0000313" key="5">
    <source>
        <dbReference type="Proteomes" id="UP000542358"/>
    </source>
</evidence>
<dbReference type="GO" id="GO:0007155">
    <property type="term" value="P:cell adhesion"/>
    <property type="evidence" value="ECO:0007669"/>
    <property type="project" value="InterPro"/>
</dbReference>
<keyword evidence="5" id="KW-1185">Reference proteome</keyword>
<feature type="domain" description="Ig-like" evidence="3">
    <location>
        <begin position="52"/>
        <end position="126"/>
    </location>
</feature>
<name>A0A7K6KGI1_9PASE</name>
<comment type="caution">
    <text evidence="4">The sequence shown here is derived from an EMBL/GenBank/DDBJ whole genome shotgun (WGS) entry which is preliminary data.</text>
</comment>
<dbReference type="InterPro" id="IPR013098">
    <property type="entry name" value="Ig_I-set"/>
</dbReference>
<proteinExistence type="predicted"/>
<keyword evidence="2" id="KW-0732">Signal</keyword>
<feature type="compositionally biased region" description="Low complexity" evidence="1">
    <location>
        <begin position="40"/>
        <end position="51"/>
    </location>
</feature>
<feature type="region of interest" description="Disordered" evidence="1">
    <location>
        <begin position="40"/>
        <end position="65"/>
    </location>
</feature>
<feature type="non-terminal residue" evidence="4">
    <location>
        <position position="1"/>
    </location>
</feature>
<dbReference type="Gene3D" id="2.60.40.10">
    <property type="entry name" value="Immunoglobulins"/>
    <property type="match status" value="1"/>
</dbReference>
<feature type="signal peptide" evidence="2">
    <location>
        <begin position="1"/>
        <end position="28"/>
    </location>
</feature>
<dbReference type="AlphaFoldDB" id="A0A7K6KGI1"/>
<dbReference type="InterPro" id="IPR047012">
    <property type="entry name" value="ICAM_VCAM"/>
</dbReference>
<dbReference type="InterPro" id="IPR007110">
    <property type="entry name" value="Ig-like_dom"/>
</dbReference>
<evidence type="ECO:0000256" key="2">
    <source>
        <dbReference type="SAM" id="SignalP"/>
    </source>
</evidence>
<gene>
    <name evidence="4" type="primary">Icam5</name>
    <name evidence="4" type="ORF">OREARF_R15595</name>
</gene>
<dbReference type="InterPro" id="IPR036179">
    <property type="entry name" value="Ig-like_dom_sf"/>
</dbReference>
<dbReference type="PANTHER" id="PTHR13771:SF3">
    <property type="entry name" value="INTERCELLULAR ADHESION MOLECULE 2"/>
    <property type="match status" value="1"/>
</dbReference>
<organism evidence="4 5">
    <name type="scientific">Oreocharis arfaki</name>
    <name type="common">tit berrypecker</name>
    <dbReference type="NCBI Taxonomy" id="979223"/>
    <lineage>
        <taxon>Eukaryota</taxon>
        <taxon>Metazoa</taxon>
        <taxon>Chordata</taxon>
        <taxon>Craniata</taxon>
        <taxon>Vertebrata</taxon>
        <taxon>Euteleostomi</taxon>
        <taxon>Archelosauria</taxon>
        <taxon>Archosauria</taxon>
        <taxon>Dinosauria</taxon>
        <taxon>Saurischia</taxon>
        <taxon>Theropoda</taxon>
        <taxon>Coelurosauria</taxon>
        <taxon>Aves</taxon>
        <taxon>Neognathae</taxon>
        <taxon>Neoaves</taxon>
        <taxon>Telluraves</taxon>
        <taxon>Australaves</taxon>
        <taxon>Passeriformes</taxon>
        <taxon>Passeroidea</taxon>
        <taxon>Paramythiidae</taxon>
        <taxon>Oreocharis</taxon>
    </lineage>
</organism>
<dbReference type="InterPro" id="IPR013783">
    <property type="entry name" value="Ig-like_fold"/>
</dbReference>